<sequence length="179" mass="19467">MPRTAAMPDTRLSGAITAISCSCVNPSQHEQDQLRGQHSISFDWTGLHWTALDGGSRWLLVSSREWHYGDAVLQIPGTEGGSTSTLPSSLTLTVFHPSHQPNTLVLVLLTYSIQCFNGQGALQKSPVECTQARRRGFLPGRLVSDSGCGRQVASTVERSLRRTTERSRSGTLVESSELS</sequence>
<dbReference type="Proteomes" id="UP001287356">
    <property type="component" value="Unassembled WGS sequence"/>
</dbReference>
<dbReference type="EMBL" id="JAULSN010000003">
    <property type="protein sequence ID" value="KAK3375840.1"/>
    <property type="molecule type" value="Genomic_DNA"/>
</dbReference>
<dbReference type="AlphaFoldDB" id="A0AAE0NA44"/>
<comment type="caution">
    <text evidence="2">The sequence shown here is derived from an EMBL/GenBank/DDBJ whole genome shotgun (WGS) entry which is preliminary data.</text>
</comment>
<organism evidence="2 3">
    <name type="scientific">Lasiosphaeria ovina</name>
    <dbReference type="NCBI Taxonomy" id="92902"/>
    <lineage>
        <taxon>Eukaryota</taxon>
        <taxon>Fungi</taxon>
        <taxon>Dikarya</taxon>
        <taxon>Ascomycota</taxon>
        <taxon>Pezizomycotina</taxon>
        <taxon>Sordariomycetes</taxon>
        <taxon>Sordariomycetidae</taxon>
        <taxon>Sordariales</taxon>
        <taxon>Lasiosphaeriaceae</taxon>
        <taxon>Lasiosphaeria</taxon>
    </lineage>
</organism>
<gene>
    <name evidence="2" type="ORF">B0T24DRAFT_207526</name>
</gene>
<reference evidence="2" key="2">
    <citation type="submission" date="2023-06" db="EMBL/GenBank/DDBJ databases">
        <authorList>
            <consortium name="Lawrence Berkeley National Laboratory"/>
            <person name="Haridas S."/>
            <person name="Hensen N."/>
            <person name="Bonometti L."/>
            <person name="Westerberg I."/>
            <person name="Brannstrom I.O."/>
            <person name="Guillou S."/>
            <person name="Cros-Aarteil S."/>
            <person name="Calhoun S."/>
            <person name="Kuo A."/>
            <person name="Mondo S."/>
            <person name="Pangilinan J."/>
            <person name="Riley R."/>
            <person name="Labutti K."/>
            <person name="Andreopoulos B."/>
            <person name="Lipzen A."/>
            <person name="Chen C."/>
            <person name="Yanf M."/>
            <person name="Daum C."/>
            <person name="Ng V."/>
            <person name="Clum A."/>
            <person name="Steindorff A."/>
            <person name="Ohm R."/>
            <person name="Martin F."/>
            <person name="Silar P."/>
            <person name="Natvig D."/>
            <person name="Lalanne C."/>
            <person name="Gautier V."/>
            <person name="Ament-Velasquez S.L."/>
            <person name="Kruys A."/>
            <person name="Hutchinson M.I."/>
            <person name="Powell A.J."/>
            <person name="Barry K."/>
            <person name="Miller A.N."/>
            <person name="Grigoriev I.V."/>
            <person name="Debuchy R."/>
            <person name="Gladieux P."/>
            <person name="Thoren M.H."/>
            <person name="Johannesson H."/>
        </authorList>
    </citation>
    <scope>NUCLEOTIDE SEQUENCE</scope>
    <source>
        <strain evidence="2">CBS 958.72</strain>
    </source>
</reference>
<accession>A0AAE0NA44</accession>
<feature type="compositionally biased region" description="Basic and acidic residues" evidence="1">
    <location>
        <begin position="159"/>
        <end position="168"/>
    </location>
</feature>
<dbReference type="PROSITE" id="PS51257">
    <property type="entry name" value="PROKAR_LIPOPROTEIN"/>
    <property type="match status" value="1"/>
</dbReference>
<protein>
    <submittedName>
        <fullName evidence="2">Uncharacterized protein</fullName>
    </submittedName>
</protein>
<name>A0AAE0NA44_9PEZI</name>
<keyword evidence="3" id="KW-1185">Reference proteome</keyword>
<proteinExistence type="predicted"/>
<evidence type="ECO:0000256" key="1">
    <source>
        <dbReference type="SAM" id="MobiDB-lite"/>
    </source>
</evidence>
<feature type="region of interest" description="Disordered" evidence="1">
    <location>
        <begin position="159"/>
        <end position="179"/>
    </location>
</feature>
<evidence type="ECO:0000313" key="2">
    <source>
        <dbReference type="EMBL" id="KAK3375840.1"/>
    </source>
</evidence>
<evidence type="ECO:0000313" key="3">
    <source>
        <dbReference type="Proteomes" id="UP001287356"/>
    </source>
</evidence>
<reference evidence="2" key="1">
    <citation type="journal article" date="2023" name="Mol. Phylogenet. Evol.">
        <title>Genome-scale phylogeny and comparative genomics of the fungal order Sordariales.</title>
        <authorList>
            <person name="Hensen N."/>
            <person name="Bonometti L."/>
            <person name="Westerberg I."/>
            <person name="Brannstrom I.O."/>
            <person name="Guillou S."/>
            <person name="Cros-Aarteil S."/>
            <person name="Calhoun S."/>
            <person name="Haridas S."/>
            <person name="Kuo A."/>
            <person name="Mondo S."/>
            <person name="Pangilinan J."/>
            <person name="Riley R."/>
            <person name="LaButti K."/>
            <person name="Andreopoulos B."/>
            <person name="Lipzen A."/>
            <person name="Chen C."/>
            <person name="Yan M."/>
            <person name="Daum C."/>
            <person name="Ng V."/>
            <person name="Clum A."/>
            <person name="Steindorff A."/>
            <person name="Ohm R.A."/>
            <person name="Martin F."/>
            <person name="Silar P."/>
            <person name="Natvig D.O."/>
            <person name="Lalanne C."/>
            <person name="Gautier V."/>
            <person name="Ament-Velasquez S.L."/>
            <person name="Kruys A."/>
            <person name="Hutchinson M.I."/>
            <person name="Powell A.J."/>
            <person name="Barry K."/>
            <person name="Miller A.N."/>
            <person name="Grigoriev I.V."/>
            <person name="Debuchy R."/>
            <person name="Gladieux P."/>
            <person name="Hiltunen Thoren M."/>
            <person name="Johannesson H."/>
        </authorList>
    </citation>
    <scope>NUCLEOTIDE SEQUENCE</scope>
    <source>
        <strain evidence="2">CBS 958.72</strain>
    </source>
</reference>